<feature type="region of interest" description="Disordered" evidence="1">
    <location>
        <begin position="179"/>
        <end position="228"/>
    </location>
</feature>
<evidence type="ECO:0000313" key="3">
    <source>
        <dbReference type="Proteomes" id="UP001610444"/>
    </source>
</evidence>
<feature type="compositionally biased region" description="Polar residues" evidence="1">
    <location>
        <begin position="541"/>
        <end position="556"/>
    </location>
</feature>
<dbReference type="RefSeq" id="XP_070900207.1">
    <property type="nucleotide sequence ID" value="XM_071039825.1"/>
</dbReference>
<proteinExistence type="predicted"/>
<comment type="caution">
    <text evidence="2">The sequence shown here is derived from an EMBL/GenBank/DDBJ whole genome shotgun (WGS) entry which is preliminary data.</text>
</comment>
<dbReference type="GeneID" id="98154989"/>
<feature type="compositionally biased region" description="Polar residues" evidence="1">
    <location>
        <begin position="475"/>
        <end position="497"/>
    </location>
</feature>
<feature type="compositionally biased region" description="Polar residues" evidence="1">
    <location>
        <begin position="576"/>
        <end position="625"/>
    </location>
</feature>
<evidence type="ECO:0000313" key="2">
    <source>
        <dbReference type="EMBL" id="KAL2852204.1"/>
    </source>
</evidence>
<gene>
    <name evidence="2" type="ORF">BJX68DRAFT_235051</name>
</gene>
<keyword evidence="3" id="KW-1185">Reference proteome</keyword>
<dbReference type="EMBL" id="JBFXLR010000016">
    <property type="protein sequence ID" value="KAL2852204.1"/>
    <property type="molecule type" value="Genomic_DNA"/>
</dbReference>
<feature type="region of interest" description="Disordered" evidence="1">
    <location>
        <begin position="317"/>
        <end position="454"/>
    </location>
</feature>
<evidence type="ECO:0000256" key="1">
    <source>
        <dbReference type="SAM" id="MobiDB-lite"/>
    </source>
</evidence>
<dbReference type="Proteomes" id="UP001610444">
    <property type="component" value="Unassembled WGS sequence"/>
</dbReference>
<feature type="compositionally biased region" description="Polar residues" evidence="1">
    <location>
        <begin position="508"/>
        <end position="522"/>
    </location>
</feature>
<protein>
    <recommendedName>
        <fullName evidence="4">BZIP domain-containing protein</fullName>
    </recommendedName>
</protein>
<feature type="region of interest" description="Disordered" evidence="1">
    <location>
        <begin position="466"/>
        <end position="640"/>
    </location>
</feature>
<organism evidence="2 3">
    <name type="scientific">Aspergillus pseudodeflectus</name>
    <dbReference type="NCBI Taxonomy" id="176178"/>
    <lineage>
        <taxon>Eukaryota</taxon>
        <taxon>Fungi</taxon>
        <taxon>Dikarya</taxon>
        <taxon>Ascomycota</taxon>
        <taxon>Pezizomycotina</taxon>
        <taxon>Eurotiomycetes</taxon>
        <taxon>Eurotiomycetidae</taxon>
        <taxon>Eurotiales</taxon>
        <taxon>Aspergillaceae</taxon>
        <taxon>Aspergillus</taxon>
        <taxon>Aspergillus subgen. Nidulantes</taxon>
    </lineage>
</organism>
<reference evidence="2 3" key="1">
    <citation type="submission" date="2024-07" db="EMBL/GenBank/DDBJ databases">
        <title>Section-level genome sequencing and comparative genomics of Aspergillus sections Usti and Cavernicolus.</title>
        <authorList>
            <consortium name="Lawrence Berkeley National Laboratory"/>
            <person name="Nybo J.L."/>
            <person name="Vesth T.C."/>
            <person name="Theobald S."/>
            <person name="Frisvad J.C."/>
            <person name="Larsen T.O."/>
            <person name="Kjaerboelling I."/>
            <person name="Rothschild-Mancinelli K."/>
            <person name="Lyhne E.K."/>
            <person name="Kogle M.E."/>
            <person name="Barry K."/>
            <person name="Clum A."/>
            <person name="Na H."/>
            <person name="Ledsgaard L."/>
            <person name="Lin J."/>
            <person name="Lipzen A."/>
            <person name="Kuo A."/>
            <person name="Riley R."/>
            <person name="Mondo S."/>
            <person name="LaButti K."/>
            <person name="Haridas S."/>
            <person name="Pangalinan J."/>
            <person name="Salamov A.A."/>
            <person name="Simmons B.A."/>
            <person name="Magnuson J.K."/>
            <person name="Chen J."/>
            <person name="Drula E."/>
            <person name="Henrissat B."/>
            <person name="Wiebenga A."/>
            <person name="Lubbers R.J."/>
            <person name="Gomes A.C."/>
            <person name="Macurrencykelacurrency M.R."/>
            <person name="Stajich J."/>
            <person name="Grigoriev I.V."/>
            <person name="Mortensen U.H."/>
            <person name="De vries R.P."/>
            <person name="Baker S.E."/>
            <person name="Andersen M.R."/>
        </authorList>
    </citation>
    <scope>NUCLEOTIDE SEQUENCE [LARGE SCALE GENOMIC DNA]</scope>
    <source>
        <strain evidence="2 3">CBS 756.74</strain>
    </source>
</reference>
<feature type="compositionally biased region" description="Low complexity" evidence="1">
    <location>
        <begin position="210"/>
        <end position="228"/>
    </location>
</feature>
<feature type="compositionally biased region" description="Low complexity" evidence="1">
    <location>
        <begin position="565"/>
        <end position="575"/>
    </location>
</feature>
<sequence>MSADQLLYPMDFSDCQEEWLDFDGLLQLPAGYLDSQPTSVESISPRDLDQSFTDVDFQNWDADPAMFSQAMFPEIGGFEAPTADLGQPQLDSFQPFVDPNDVLQPAPPQGQMMFDPAFDGAWVTDIPSMEAYPSFRHMVESQAALDTRCFSKKEKRRDASIALHLQRLQNAPLPEFAALPSNTQLSSPDWSVSSLDAMPSEPSYTTPNTSPVSESLKSPSPSSGPELGAAGMQLVLDLNMNTTTNVPRKQKPRSRAQRENYIKARKYGVCEKHRKQHKRCNCLEKAAAASLNPTTPASTPLTVIPGSLTNHERVQYRASNPGSGQGQTRSVNAGLPAGTAWPSVKPQQGLGLSTLKVHPSVSPTGHDRAAAPSARSPTASGLGSLNTPALYRDREANKQQARLRSSEDRPRQDLGQSPRQSVYSPTEAQAQTPSASPGALNRHRDPRNADSPTQTHVQILRASLGALKTHRSLRNSDSPTETPTQTSRVSQGTLSQHRNLRAVKNLRTVDTSTETPTQTVRVSQGAPKQHRNLRNVDSPAEANTTTAFVSQSTLNTRSREDRSVSRQSTRVSRGSLNTRNQRHASASLETQTQKLCTTSRGAVNPQNAQNIVTRRQGQGQASTYRSPSSSSPAGLPAGSPVHRTTMAILSSLWESSRTSSSWAGYFLRRLAAFSSGMIIASRKGMGFF</sequence>
<feature type="compositionally biased region" description="Polar residues" evidence="1">
    <location>
        <begin position="317"/>
        <end position="331"/>
    </location>
</feature>
<feature type="compositionally biased region" description="Polar residues" evidence="1">
    <location>
        <begin position="180"/>
        <end position="194"/>
    </location>
</feature>
<feature type="compositionally biased region" description="Low complexity" evidence="1">
    <location>
        <begin position="370"/>
        <end position="380"/>
    </location>
</feature>
<accession>A0ABR4KIU6</accession>
<feature type="compositionally biased region" description="Polar residues" evidence="1">
    <location>
        <begin position="414"/>
        <end position="435"/>
    </location>
</feature>
<name>A0ABR4KIU6_9EURO</name>
<feature type="compositionally biased region" description="Low complexity" evidence="1">
    <location>
        <begin position="626"/>
        <end position="640"/>
    </location>
</feature>
<evidence type="ECO:0008006" key="4">
    <source>
        <dbReference type="Google" id="ProtNLM"/>
    </source>
</evidence>